<dbReference type="InterPro" id="IPR037241">
    <property type="entry name" value="E2F-DP_heterodim"/>
</dbReference>
<dbReference type="CDD" id="cd14660">
    <property type="entry name" value="E2F_DD"/>
    <property type="match status" value="1"/>
</dbReference>
<evidence type="ECO:0000256" key="1">
    <source>
        <dbReference type="ARBA" id="ARBA00010940"/>
    </source>
</evidence>
<dbReference type="InterPro" id="IPR032198">
    <property type="entry name" value="E2F_CC-MB"/>
</dbReference>
<evidence type="ECO:0000256" key="4">
    <source>
        <dbReference type="ARBA" id="ARBA00023163"/>
    </source>
</evidence>
<keyword evidence="2 5" id="KW-0805">Transcription regulation</keyword>
<dbReference type="Pfam" id="PF02319">
    <property type="entry name" value="WHD_E2F_TDP"/>
    <property type="match status" value="1"/>
</dbReference>
<name>A0AAD5DRF8_9CHLO</name>
<feature type="compositionally biased region" description="Low complexity" evidence="6">
    <location>
        <begin position="377"/>
        <end position="386"/>
    </location>
</feature>
<proteinExistence type="inferred from homology"/>
<evidence type="ECO:0000313" key="8">
    <source>
        <dbReference type="EMBL" id="KAI7841168.1"/>
    </source>
</evidence>
<comment type="subcellular location">
    <subcellularLocation>
        <location evidence="5">Nucleus</location>
    </subcellularLocation>
</comment>
<evidence type="ECO:0000313" key="9">
    <source>
        <dbReference type="Proteomes" id="UP001205105"/>
    </source>
</evidence>
<dbReference type="Gene3D" id="1.10.10.10">
    <property type="entry name" value="Winged helix-like DNA-binding domain superfamily/Winged helix DNA-binding domain"/>
    <property type="match status" value="1"/>
</dbReference>
<dbReference type="EMBL" id="JADXDR010000067">
    <property type="protein sequence ID" value="KAI7841168.1"/>
    <property type="molecule type" value="Genomic_DNA"/>
</dbReference>
<evidence type="ECO:0000259" key="7">
    <source>
        <dbReference type="SMART" id="SM01372"/>
    </source>
</evidence>
<reference evidence="8" key="1">
    <citation type="submission" date="2020-11" db="EMBL/GenBank/DDBJ databases">
        <title>Chlorella ohadii genome sequencing and assembly.</title>
        <authorList>
            <person name="Murik O."/>
            <person name="Treves H."/>
            <person name="Kedem I."/>
            <person name="Shotland Y."/>
            <person name="Kaplan A."/>
        </authorList>
    </citation>
    <scope>NUCLEOTIDE SEQUENCE</scope>
    <source>
        <strain evidence="8">1</strain>
    </source>
</reference>
<evidence type="ECO:0000256" key="6">
    <source>
        <dbReference type="SAM" id="MobiDB-lite"/>
    </source>
</evidence>
<comment type="similarity">
    <text evidence="1 5">Belongs to the E2F/DP family.</text>
</comment>
<dbReference type="SUPFAM" id="SSF46785">
    <property type="entry name" value="Winged helix' DNA-binding domain"/>
    <property type="match status" value="1"/>
</dbReference>
<feature type="region of interest" description="Disordered" evidence="6">
    <location>
        <begin position="126"/>
        <end position="155"/>
    </location>
</feature>
<protein>
    <recommendedName>
        <fullName evidence="7">E2F/DP family winged-helix DNA-binding domain-containing protein</fullName>
    </recommendedName>
</protein>
<feature type="domain" description="E2F/DP family winged-helix DNA-binding" evidence="7">
    <location>
        <begin position="52"/>
        <end position="117"/>
    </location>
</feature>
<dbReference type="Gene3D" id="6.10.250.540">
    <property type="match status" value="1"/>
</dbReference>
<dbReference type="GO" id="GO:0000978">
    <property type="term" value="F:RNA polymerase II cis-regulatory region sequence-specific DNA binding"/>
    <property type="evidence" value="ECO:0007669"/>
    <property type="project" value="InterPro"/>
</dbReference>
<dbReference type="GO" id="GO:0046983">
    <property type="term" value="F:protein dimerization activity"/>
    <property type="evidence" value="ECO:0007669"/>
    <property type="project" value="InterPro"/>
</dbReference>
<dbReference type="InterPro" id="IPR015633">
    <property type="entry name" value="E2F"/>
</dbReference>
<comment type="caution">
    <text evidence="8">The sequence shown here is derived from an EMBL/GenBank/DDBJ whole genome shotgun (WGS) entry which is preliminary data.</text>
</comment>
<feature type="compositionally biased region" description="Acidic residues" evidence="6">
    <location>
        <begin position="12"/>
        <end position="22"/>
    </location>
</feature>
<feature type="region of interest" description="Disordered" evidence="6">
    <location>
        <begin position="367"/>
        <end position="420"/>
    </location>
</feature>
<dbReference type="SMART" id="SM01372">
    <property type="entry name" value="E2F_TDP"/>
    <property type="match status" value="1"/>
</dbReference>
<sequence>MGRRGAKPPPSADEEDDQEEEPVASRRGRRSAQGTYSRSPAGKAGSHTTGSRYDASLGLLTRKFIGLLEDADEGLLDLNKAAEALGVQKRRIYDITNVLEGIGLIGKCGKNNVRFTEGACVTAAGEGGREADDSASAQQQQQQPAQQQQQAGSGQMGLEALASELEAMRAAERGLDGQLAALWGSMQELTAHELNKARLYVTDHDVMGLPPIRPTDQVVAVLAPKGTTLTVPDPDDGIDATGSRRYRVVIHSEREPIEVWQIQNVMEEPAGAGLAAAAAGMPASAAAAAAGGGMGGGGPLGGQVEDEDGIVDMSAELDGTASPPRPPFARLPPSIAPSPDAGMLWEGLPAMGVSPAVPFLTGHPLHGGALPPPAPPSLTTAGAAGTLVGGAPDGGAPAGGGEPLAGNGSSHKSPGLSPALLAQASPGGLLRLDASDAWFASDGPGASALAAFPPLSDLFRDAHDGATPGGTAAGGAAPMFSV</sequence>
<dbReference type="InterPro" id="IPR036390">
    <property type="entry name" value="WH_DNA-bd_sf"/>
</dbReference>
<gene>
    <name evidence="8" type="ORF">COHA_005134</name>
</gene>
<keyword evidence="4 5" id="KW-0804">Transcription</keyword>
<keyword evidence="3 5" id="KW-0238">DNA-binding</keyword>
<feature type="region of interest" description="Disordered" evidence="6">
    <location>
        <begin position="1"/>
        <end position="52"/>
    </location>
</feature>
<organism evidence="8 9">
    <name type="scientific">Chlorella ohadii</name>
    <dbReference type="NCBI Taxonomy" id="2649997"/>
    <lineage>
        <taxon>Eukaryota</taxon>
        <taxon>Viridiplantae</taxon>
        <taxon>Chlorophyta</taxon>
        <taxon>core chlorophytes</taxon>
        <taxon>Trebouxiophyceae</taxon>
        <taxon>Chlorellales</taxon>
        <taxon>Chlorellaceae</taxon>
        <taxon>Chlorella clade</taxon>
        <taxon>Chlorella</taxon>
    </lineage>
</organism>
<dbReference type="AlphaFoldDB" id="A0AAD5DRF8"/>
<keyword evidence="9" id="KW-1185">Reference proteome</keyword>
<dbReference type="PANTHER" id="PTHR12081">
    <property type="entry name" value="TRANSCRIPTION FACTOR E2F"/>
    <property type="match status" value="1"/>
</dbReference>
<dbReference type="GO" id="GO:0000981">
    <property type="term" value="F:DNA-binding transcription factor activity, RNA polymerase II-specific"/>
    <property type="evidence" value="ECO:0007669"/>
    <property type="project" value="TreeGrafter"/>
</dbReference>
<dbReference type="PANTHER" id="PTHR12081:SF18">
    <property type="entry name" value="TRANSCRIPTION FACTOR E2F2-RELATED"/>
    <property type="match status" value="1"/>
</dbReference>
<keyword evidence="5" id="KW-0539">Nucleus</keyword>
<accession>A0AAD5DRF8</accession>
<dbReference type="Pfam" id="PF16421">
    <property type="entry name" value="E2F_CC-MB"/>
    <property type="match status" value="1"/>
</dbReference>
<dbReference type="FunFam" id="1.10.10.10:FF:000008">
    <property type="entry name" value="E2F transcription factor 1"/>
    <property type="match status" value="1"/>
</dbReference>
<evidence type="ECO:0000256" key="2">
    <source>
        <dbReference type="ARBA" id="ARBA00023015"/>
    </source>
</evidence>
<feature type="compositionally biased region" description="Low complexity" evidence="6">
    <location>
        <begin position="134"/>
        <end position="153"/>
    </location>
</feature>
<dbReference type="InterPro" id="IPR003316">
    <property type="entry name" value="E2F_WHTH_DNA-bd_dom"/>
</dbReference>
<dbReference type="SUPFAM" id="SSF144074">
    <property type="entry name" value="E2F-DP heterodimerization region"/>
    <property type="match status" value="1"/>
</dbReference>
<dbReference type="InterPro" id="IPR036388">
    <property type="entry name" value="WH-like_DNA-bd_sf"/>
</dbReference>
<dbReference type="Proteomes" id="UP001205105">
    <property type="component" value="Unassembled WGS sequence"/>
</dbReference>
<dbReference type="GO" id="GO:0090575">
    <property type="term" value="C:RNA polymerase II transcription regulator complex"/>
    <property type="evidence" value="ECO:0007669"/>
    <property type="project" value="TreeGrafter"/>
</dbReference>
<evidence type="ECO:0000256" key="3">
    <source>
        <dbReference type="ARBA" id="ARBA00023125"/>
    </source>
</evidence>
<feature type="compositionally biased region" description="Gly residues" evidence="6">
    <location>
        <begin position="387"/>
        <end position="403"/>
    </location>
</feature>
<evidence type="ECO:0000256" key="5">
    <source>
        <dbReference type="RuleBase" id="RU003796"/>
    </source>
</evidence>